<comment type="subcellular location">
    <subcellularLocation>
        <location evidence="1">Membrane</location>
        <topology evidence="1">Multi-pass membrane protein</topology>
    </subcellularLocation>
</comment>
<keyword evidence="3 6" id="KW-0812">Transmembrane</keyword>
<feature type="transmembrane region" description="Helical" evidence="6">
    <location>
        <begin position="42"/>
        <end position="62"/>
    </location>
</feature>
<evidence type="ECO:0000256" key="2">
    <source>
        <dbReference type="ARBA" id="ARBA00022448"/>
    </source>
</evidence>
<evidence type="ECO:0000313" key="8">
    <source>
        <dbReference type="EMBL" id="TID14335.1"/>
    </source>
</evidence>
<reference evidence="8 9" key="1">
    <citation type="submission" date="2019-04" db="EMBL/GenBank/DDBJ databases">
        <title>High contiguity whole genome sequence and gene annotation resource for two Venturia nashicola isolates.</title>
        <authorList>
            <person name="Prokchorchik M."/>
            <person name="Won K."/>
            <person name="Lee Y."/>
            <person name="Choi E.D."/>
            <person name="Segonzac C."/>
            <person name="Sohn K.H."/>
        </authorList>
    </citation>
    <scope>NUCLEOTIDE SEQUENCE [LARGE SCALE GENOMIC DNA]</scope>
    <source>
        <strain evidence="8 9">PRI2</strain>
    </source>
</reference>
<evidence type="ECO:0000256" key="6">
    <source>
        <dbReference type="SAM" id="Phobius"/>
    </source>
</evidence>
<proteinExistence type="predicted"/>
<sequence length="158" mass="17463">MDHADLDGKSDGGIPTFSFEHAVEPSALVIDHHAEARLVRKLDAFIIPFVMLLYFFSFLDRVNIGNARLYGLEADLGLKGNQYQFAVSLLFMTYILSELPSNLVLKKFRPSRWIALLCTCWGIIATLTGIVQSYAGLIVCRLLLGLFEGGKLGSNPPS</sequence>
<dbReference type="Pfam" id="PF07690">
    <property type="entry name" value="MFS_1"/>
    <property type="match status" value="1"/>
</dbReference>
<keyword evidence="5 6" id="KW-0472">Membrane</keyword>
<name>A0A4Z1NUD8_9PEZI</name>
<keyword evidence="9" id="KW-1185">Reference proteome</keyword>
<evidence type="ECO:0000259" key="7">
    <source>
        <dbReference type="PROSITE" id="PS50850"/>
    </source>
</evidence>
<comment type="caution">
    <text evidence="8">The sequence shown here is derived from an EMBL/GenBank/DDBJ whole genome shotgun (WGS) entry which is preliminary data.</text>
</comment>
<gene>
    <name evidence="8" type="ORF">E6O75_ATG09414</name>
</gene>
<dbReference type="OrthoDB" id="2985014at2759"/>
<evidence type="ECO:0000256" key="3">
    <source>
        <dbReference type="ARBA" id="ARBA00022692"/>
    </source>
</evidence>
<organism evidence="8 9">
    <name type="scientific">Venturia nashicola</name>
    <dbReference type="NCBI Taxonomy" id="86259"/>
    <lineage>
        <taxon>Eukaryota</taxon>
        <taxon>Fungi</taxon>
        <taxon>Dikarya</taxon>
        <taxon>Ascomycota</taxon>
        <taxon>Pezizomycotina</taxon>
        <taxon>Dothideomycetes</taxon>
        <taxon>Pleosporomycetidae</taxon>
        <taxon>Venturiales</taxon>
        <taxon>Venturiaceae</taxon>
        <taxon>Venturia</taxon>
    </lineage>
</organism>
<dbReference type="InterPro" id="IPR036259">
    <property type="entry name" value="MFS_trans_sf"/>
</dbReference>
<keyword evidence="2" id="KW-0813">Transport</keyword>
<evidence type="ECO:0000313" key="9">
    <source>
        <dbReference type="Proteomes" id="UP000298493"/>
    </source>
</evidence>
<evidence type="ECO:0000256" key="4">
    <source>
        <dbReference type="ARBA" id="ARBA00022989"/>
    </source>
</evidence>
<feature type="domain" description="Major facilitator superfamily (MFS) profile" evidence="7">
    <location>
        <begin position="46"/>
        <end position="158"/>
    </location>
</feature>
<evidence type="ECO:0000256" key="5">
    <source>
        <dbReference type="ARBA" id="ARBA00023136"/>
    </source>
</evidence>
<dbReference type="InterPro" id="IPR020846">
    <property type="entry name" value="MFS_dom"/>
</dbReference>
<dbReference type="Proteomes" id="UP000298493">
    <property type="component" value="Unassembled WGS sequence"/>
</dbReference>
<dbReference type="GO" id="GO:0016020">
    <property type="term" value="C:membrane"/>
    <property type="evidence" value="ECO:0007669"/>
    <property type="project" value="UniProtKB-SubCell"/>
</dbReference>
<dbReference type="InterPro" id="IPR011701">
    <property type="entry name" value="MFS"/>
</dbReference>
<dbReference type="GO" id="GO:0022857">
    <property type="term" value="F:transmembrane transporter activity"/>
    <property type="evidence" value="ECO:0007669"/>
    <property type="project" value="InterPro"/>
</dbReference>
<dbReference type="AlphaFoldDB" id="A0A4Z1NUD8"/>
<keyword evidence="4 6" id="KW-1133">Transmembrane helix</keyword>
<dbReference type="PROSITE" id="PS50850">
    <property type="entry name" value="MFS"/>
    <property type="match status" value="1"/>
</dbReference>
<dbReference type="STRING" id="86259.A0A4Z1NUD8"/>
<dbReference type="EMBL" id="SNSC02000023">
    <property type="protein sequence ID" value="TID14335.1"/>
    <property type="molecule type" value="Genomic_DNA"/>
</dbReference>
<accession>A0A4Z1NUD8</accession>
<dbReference type="PANTHER" id="PTHR43791">
    <property type="entry name" value="PERMEASE-RELATED"/>
    <property type="match status" value="1"/>
</dbReference>
<evidence type="ECO:0000256" key="1">
    <source>
        <dbReference type="ARBA" id="ARBA00004141"/>
    </source>
</evidence>
<dbReference type="PANTHER" id="PTHR43791:SF91">
    <property type="entry name" value="MAJOR FACILITATOR SUPERFAMILY (MFS) PROFILE DOMAIN-CONTAINING PROTEIN-RELATED"/>
    <property type="match status" value="1"/>
</dbReference>
<dbReference type="SUPFAM" id="SSF103473">
    <property type="entry name" value="MFS general substrate transporter"/>
    <property type="match status" value="1"/>
</dbReference>
<protein>
    <submittedName>
        <fullName evidence="8">Structural maintenance of chromosomes protein 6</fullName>
    </submittedName>
</protein>
<dbReference type="Gene3D" id="1.20.1250.20">
    <property type="entry name" value="MFS general substrate transporter like domains"/>
    <property type="match status" value="1"/>
</dbReference>
<feature type="transmembrane region" description="Helical" evidence="6">
    <location>
        <begin position="113"/>
        <end position="144"/>
    </location>
</feature>